<dbReference type="GO" id="GO:0003887">
    <property type="term" value="F:DNA-directed DNA polymerase activity"/>
    <property type="evidence" value="ECO:0007669"/>
    <property type="project" value="InterPro"/>
</dbReference>
<evidence type="ECO:0000313" key="2">
    <source>
        <dbReference type="Proteomes" id="UP000221024"/>
    </source>
</evidence>
<name>A0A2H3NKN6_9BACT</name>
<dbReference type="GO" id="GO:0006261">
    <property type="term" value="P:DNA-templated DNA replication"/>
    <property type="evidence" value="ECO:0007669"/>
    <property type="project" value="TreeGrafter"/>
</dbReference>
<dbReference type="AlphaFoldDB" id="A0A2H3NKN6"/>
<proteinExistence type="predicted"/>
<dbReference type="PANTHER" id="PTHR11669:SF8">
    <property type="entry name" value="DNA POLYMERASE III SUBUNIT DELTA"/>
    <property type="match status" value="1"/>
</dbReference>
<keyword evidence="2" id="KW-1185">Reference proteome</keyword>
<dbReference type="InterPro" id="IPR027417">
    <property type="entry name" value="P-loop_NTPase"/>
</dbReference>
<dbReference type="OrthoDB" id="9811073at2"/>
<dbReference type="InterPro" id="IPR004622">
    <property type="entry name" value="DNA_pol_HolB"/>
</dbReference>
<dbReference type="GO" id="GO:0008408">
    <property type="term" value="F:3'-5' exonuclease activity"/>
    <property type="evidence" value="ECO:0007669"/>
    <property type="project" value="InterPro"/>
</dbReference>
<dbReference type="InterPro" id="IPR050238">
    <property type="entry name" value="DNA_Rep/Repair_Clamp_Loader"/>
</dbReference>
<comment type="caution">
    <text evidence="1">The sequence shown here is derived from an EMBL/GenBank/DDBJ whole genome shotgun (WGS) entry which is preliminary data.</text>
</comment>
<gene>
    <name evidence="1" type="primary">holB</name>
    <name evidence="1" type="ORF">CRI93_09840</name>
</gene>
<dbReference type="Gene3D" id="3.40.50.300">
    <property type="entry name" value="P-loop containing nucleotide triphosphate hydrolases"/>
    <property type="match status" value="1"/>
</dbReference>
<organism evidence="1 2">
    <name type="scientific">Longimonas halophila</name>
    <dbReference type="NCBI Taxonomy" id="1469170"/>
    <lineage>
        <taxon>Bacteria</taxon>
        <taxon>Pseudomonadati</taxon>
        <taxon>Rhodothermota</taxon>
        <taxon>Rhodothermia</taxon>
        <taxon>Rhodothermales</taxon>
        <taxon>Salisaetaceae</taxon>
        <taxon>Longimonas</taxon>
    </lineage>
</organism>
<reference evidence="1 2" key="1">
    <citation type="submission" date="2017-10" db="EMBL/GenBank/DDBJ databases">
        <title>Draft genome of Longimonas halophila.</title>
        <authorList>
            <person name="Goh K.M."/>
            <person name="Shamsir M.S."/>
            <person name="Lim S.W."/>
        </authorList>
    </citation>
    <scope>NUCLEOTIDE SEQUENCE [LARGE SCALE GENOMIC DNA]</scope>
    <source>
        <strain evidence="1 2">KCTC 42399</strain>
    </source>
</reference>
<dbReference type="NCBIfam" id="TIGR00678">
    <property type="entry name" value="holB"/>
    <property type="match status" value="1"/>
</dbReference>
<dbReference type="RefSeq" id="WP_098062463.1">
    <property type="nucleotide sequence ID" value="NZ_PDEP01000008.1"/>
</dbReference>
<dbReference type="SUPFAM" id="SSF52540">
    <property type="entry name" value="P-loop containing nucleoside triphosphate hydrolases"/>
    <property type="match status" value="1"/>
</dbReference>
<dbReference type="PANTHER" id="PTHR11669">
    <property type="entry name" value="REPLICATION FACTOR C / DNA POLYMERASE III GAMMA-TAU SUBUNIT"/>
    <property type="match status" value="1"/>
</dbReference>
<protein>
    <submittedName>
        <fullName evidence="1">DNA polymerase III subunit delta</fullName>
    </submittedName>
</protein>
<sequence>MAWSDLIGQARVVDMLHRTLSRKRVPHAYLFHGPKGTGTVAAGLELARALQCTEQTEEACDACSACQKTRRMVHPDVHVFFPYPKGTSDDDVGQRIKRLGESPYAPVDYVRRPSLDDPEKTSNKQVMYHIDRMKEEVVRPMTFHPGEGAYKIALLTDAEYMNASAANAFLKVLEEPPDQTVFILTSSRVDQMLPTIVSRCQKVRFDPLSPDAIAQALHDRENVAPEEASMLARMADGSYSRALQLTESTYLRESRTLVLNFLRASYTCKVAPLNERIDAIANLGRERTKSVLRLMVRWIRDLMLYQTLGDEAPLVNIDQAEAVANFCTRLPDADLQAMVARVEEALHLVGRNVRTRLVLMTLALQLRTAMHGASSTPVYQPLPEQALTDALRTA</sequence>
<dbReference type="EMBL" id="PDEP01000008">
    <property type="protein sequence ID" value="PEN06570.1"/>
    <property type="molecule type" value="Genomic_DNA"/>
</dbReference>
<dbReference type="Pfam" id="PF13177">
    <property type="entry name" value="DNA_pol3_delta2"/>
    <property type="match status" value="1"/>
</dbReference>
<accession>A0A2H3NKN6</accession>
<evidence type="ECO:0000313" key="1">
    <source>
        <dbReference type="EMBL" id="PEN06570.1"/>
    </source>
</evidence>
<dbReference type="Proteomes" id="UP000221024">
    <property type="component" value="Unassembled WGS sequence"/>
</dbReference>